<dbReference type="GeneID" id="112685373"/>
<evidence type="ECO:0000313" key="4">
    <source>
        <dbReference type="RefSeq" id="XP_025413014.1"/>
    </source>
</evidence>
<dbReference type="RefSeq" id="XP_025413013.1">
    <property type="nucleotide sequence ID" value="XM_025557228.1"/>
</dbReference>
<proteinExistence type="predicted"/>
<protein>
    <submittedName>
        <fullName evidence="3 4">Uncharacterized protein LOC112685373 isoform X1</fullName>
    </submittedName>
</protein>
<accession>A0A8B8FRA0</accession>
<evidence type="ECO:0000256" key="1">
    <source>
        <dbReference type="SAM" id="MobiDB-lite"/>
    </source>
</evidence>
<evidence type="ECO:0000313" key="2">
    <source>
        <dbReference type="Proteomes" id="UP000694846"/>
    </source>
</evidence>
<evidence type="ECO:0000313" key="3">
    <source>
        <dbReference type="RefSeq" id="XP_025413013.1"/>
    </source>
</evidence>
<sequence length="160" mass="17721">MLKADQENAVAGKSILKRRVRSETKPAELAARTDPVADDDGASDACKRYVTFDETITVKNDKDRVVRKPLKLELVIDNWKSSAAKTEPEAIGPDPGIVRRLVDEFNTIDDKSTVKKPTEGKLTLLGHVQNIGNVSNLISMFNSKSTNNRAEELNTKIIIF</sequence>
<keyword evidence="2" id="KW-1185">Reference proteome</keyword>
<organism evidence="2 3">
    <name type="scientific">Sipha flava</name>
    <name type="common">yellow sugarcane aphid</name>
    <dbReference type="NCBI Taxonomy" id="143950"/>
    <lineage>
        <taxon>Eukaryota</taxon>
        <taxon>Metazoa</taxon>
        <taxon>Ecdysozoa</taxon>
        <taxon>Arthropoda</taxon>
        <taxon>Hexapoda</taxon>
        <taxon>Insecta</taxon>
        <taxon>Pterygota</taxon>
        <taxon>Neoptera</taxon>
        <taxon>Paraneoptera</taxon>
        <taxon>Hemiptera</taxon>
        <taxon>Sternorrhyncha</taxon>
        <taxon>Aphidomorpha</taxon>
        <taxon>Aphidoidea</taxon>
        <taxon>Aphididae</taxon>
        <taxon>Sipha</taxon>
    </lineage>
</organism>
<dbReference type="OrthoDB" id="6612282at2759"/>
<dbReference type="Proteomes" id="UP000694846">
    <property type="component" value="Unplaced"/>
</dbReference>
<feature type="region of interest" description="Disordered" evidence="1">
    <location>
        <begin position="1"/>
        <end position="41"/>
    </location>
</feature>
<gene>
    <name evidence="3 4" type="primary">LOC112685373</name>
</gene>
<dbReference type="AlphaFoldDB" id="A0A8B8FRA0"/>
<reference evidence="3 4" key="1">
    <citation type="submission" date="2025-04" db="UniProtKB">
        <authorList>
            <consortium name="RefSeq"/>
        </authorList>
    </citation>
    <scope>IDENTIFICATION</scope>
    <source>
        <tissue evidence="3 4">Whole body</tissue>
    </source>
</reference>
<dbReference type="RefSeq" id="XP_025413014.1">
    <property type="nucleotide sequence ID" value="XM_025557229.1"/>
</dbReference>
<name>A0A8B8FRA0_9HEMI</name>